<dbReference type="Pfam" id="PF08282">
    <property type="entry name" value="Hydrolase_3"/>
    <property type="match status" value="1"/>
</dbReference>
<dbReference type="Gene3D" id="3.30.1240.10">
    <property type="match status" value="1"/>
</dbReference>
<dbReference type="PANTHER" id="PTHR10000:SF8">
    <property type="entry name" value="HAD SUPERFAMILY HYDROLASE-LIKE, TYPE 3"/>
    <property type="match status" value="1"/>
</dbReference>
<dbReference type="SUPFAM" id="SSF56784">
    <property type="entry name" value="HAD-like"/>
    <property type="match status" value="1"/>
</dbReference>
<proteinExistence type="predicted"/>
<feature type="region of interest" description="Disordered" evidence="1">
    <location>
        <begin position="1"/>
        <end position="25"/>
    </location>
</feature>
<feature type="compositionally biased region" description="Low complexity" evidence="1">
    <location>
        <begin position="1"/>
        <end position="22"/>
    </location>
</feature>
<accession>A0A1N6SGC5</accession>
<keyword evidence="3" id="KW-1185">Reference proteome</keyword>
<evidence type="ECO:0000313" key="2">
    <source>
        <dbReference type="EMBL" id="SIQ40110.1"/>
    </source>
</evidence>
<evidence type="ECO:0000313" key="3">
    <source>
        <dbReference type="Proteomes" id="UP000186235"/>
    </source>
</evidence>
<dbReference type="Proteomes" id="UP000186235">
    <property type="component" value="Unassembled WGS sequence"/>
</dbReference>
<protein>
    <submittedName>
        <fullName evidence="2">Uncharacterized protein</fullName>
    </submittedName>
</protein>
<name>A0A1N6SGC5_9MICO</name>
<dbReference type="InterPro" id="IPR036412">
    <property type="entry name" value="HAD-like_sf"/>
</dbReference>
<evidence type="ECO:0000256" key="1">
    <source>
        <dbReference type="SAM" id="MobiDB-lite"/>
    </source>
</evidence>
<dbReference type="EMBL" id="FTMI01000004">
    <property type="protein sequence ID" value="SIQ40110.1"/>
    <property type="molecule type" value="Genomic_DNA"/>
</dbReference>
<dbReference type="RefSeq" id="WP_342065193.1">
    <property type="nucleotide sequence ID" value="NZ_FTMI01000004.1"/>
</dbReference>
<sequence length="323" mass="33419">MTVPDGGPRPVAPGRPAASPSGLPRVVATDLDGTLLRSDGTVSERTRSALRAAEHAGVEVVFVTARPPRWLGALADVVGGHGHVICLGGAAVWDLATASPLDVCGFTDSEASTLVEDLRAAVPGVALAFERVDGPTFDPGFRSTPDDDADVVAVVETTLGHDDAPGDAGRQPVGKILARDPAVPVEDAPATQPVVVADGQTTAQETFFARVRDAVGDRAHLAYSGAAGLAELLAPTVTKDAALARWCARLGVEPHDVWAFGDMPNDLPMLRWAGRSFAVANAHPDVLAAATDRTGSNDHDGVARVLLDAVEALRGAPRRTTAR</sequence>
<gene>
    <name evidence="2" type="ORF">SAMN05518682_2299</name>
</gene>
<dbReference type="AlphaFoldDB" id="A0A1N6SGC5"/>
<dbReference type="GO" id="GO:0000287">
    <property type="term" value="F:magnesium ion binding"/>
    <property type="evidence" value="ECO:0007669"/>
    <property type="project" value="TreeGrafter"/>
</dbReference>
<dbReference type="InterPro" id="IPR023214">
    <property type="entry name" value="HAD_sf"/>
</dbReference>
<organism evidence="2 3">
    <name type="scientific">Cellulosimicrobium aquatile</name>
    <dbReference type="NCBI Taxonomy" id="1612203"/>
    <lineage>
        <taxon>Bacteria</taxon>
        <taxon>Bacillati</taxon>
        <taxon>Actinomycetota</taxon>
        <taxon>Actinomycetes</taxon>
        <taxon>Micrococcales</taxon>
        <taxon>Promicromonosporaceae</taxon>
        <taxon>Cellulosimicrobium</taxon>
    </lineage>
</organism>
<dbReference type="GO" id="GO:0005829">
    <property type="term" value="C:cytosol"/>
    <property type="evidence" value="ECO:0007669"/>
    <property type="project" value="TreeGrafter"/>
</dbReference>
<reference evidence="3" key="1">
    <citation type="submission" date="2017-01" db="EMBL/GenBank/DDBJ databases">
        <authorList>
            <person name="Varghese N."/>
            <person name="Submissions S."/>
        </authorList>
    </citation>
    <scope>NUCLEOTIDE SEQUENCE [LARGE SCALE GENOMIC DNA]</scope>
    <source>
        <strain evidence="3">3bp</strain>
    </source>
</reference>
<dbReference type="Gene3D" id="3.40.50.1000">
    <property type="entry name" value="HAD superfamily/HAD-like"/>
    <property type="match status" value="1"/>
</dbReference>
<dbReference type="PANTHER" id="PTHR10000">
    <property type="entry name" value="PHOSPHOSERINE PHOSPHATASE"/>
    <property type="match status" value="1"/>
</dbReference>
<dbReference type="GO" id="GO:0016791">
    <property type="term" value="F:phosphatase activity"/>
    <property type="evidence" value="ECO:0007669"/>
    <property type="project" value="TreeGrafter"/>
</dbReference>